<dbReference type="PROSITE" id="PS50110">
    <property type="entry name" value="RESPONSE_REGULATORY"/>
    <property type="match status" value="1"/>
</dbReference>
<evidence type="ECO:0000259" key="6">
    <source>
        <dbReference type="PROSITE" id="PS50109"/>
    </source>
</evidence>
<keyword evidence="10" id="KW-0547">Nucleotide-binding</keyword>
<evidence type="ECO:0000256" key="2">
    <source>
        <dbReference type="ARBA" id="ARBA00012438"/>
    </source>
</evidence>
<dbReference type="InterPro" id="IPR036890">
    <property type="entry name" value="HATPase_C_sf"/>
</dbReference>
<dbReference type="Gene3D" id="3.30.450.20">
    <property type="entry name" value="PAS domain"/>
    <property type="match status" value="2"/>
</dbReference>
<dbReference type="EMBL" id="JBBKTX010000009">
    <property type="protein sequence ID" value="MFK4752450.1"/>
    <property type="molecule type" value="Genomic_DNA"/>
</dbReference>
<dbReference type="Pfam" id="PF13426">
    <property type="entry name" value="PAS_9"/>
    <property type="match status" value="1"/>
</dbReference>
<dbReference type="PROSITE" id="PS50113">
    <property type="entry name" value="PAC"/>
    <property type="match status" value="2"/>
</dbReference>
<dbReference type="GO" id="GO:0005524">
    <property type="term" value="F:ATP binding"/>
    <property type="evidence" value="ECO:0007669"/>
    <property type="project" value="UniProtKB-KW"/>
</dbReference>
<dbReference type="SMART" id="SM00387">
    <property type="entry name" value="HATPase_c"/>
    <property type="match status" value="2"/>
</dbReference>
<dbReference type="InterPro" id="IPR013656">
    <property type="entry name" value="PAS_4"/>
</dbReference>
<feature type="domain" description="Histidine kinase" evidence="6">
    <location>
        <begin position="149"/>
        <end position="364"/>
    </location>
</feature>
<dbReference type="InterPro" id="IPR011006">
    <property type="entry name" value="CheY-like_superfamily"/>
</dbReference>
<evidence type="ECO:0000256" key="3">
    <source>
        <dbReference type="ARBA" id="ARBA00022553"/>
    </source>
</evidence>
<dbReference type="Gene3D" id="1.10.287.130">
    <property type="match status" value="2"/>
</dbReference>
<dbReference type="InterPro" id="IPR003661">
    <property type="entry name" value="HisK_dim/P_dom"/>
</dbReference>
<comment type="caution">
    <text evidence="10">The sequence shown here is derived from an EMBL/GenBank/DDBJ whole genome shotgun (WGS) entry which is preliminary data.</text>
</comment>
<dbReference type="SUPFAM" id="SSF55785">
    <property type="entry name" value="PYP-like sensor domain (PAS domain)"/>
    <property type="match status" value="2"/>
</dbReference>
<dbReference type="Pfam" id="PF00512">
    <property type="entry name" value="HisKA"/>
    <property type="match status" value="2"/>
</dbReference>
<evidence type="ECO:0000259" key="7">
    <source>
        <dbReference type="PROSITE" id="PS50110"/>
    </source>
</evidence>
<dbReference type="Gene3D" id="3.30.565.10">
    <property type="entry name" value="Histidine kinase-like ATPase, C-terminal domain"/>
    <property type="match status" value="2"/>
</dbReference>
<dbReference type="Pfam" id="PF08448">
    <property type="entry name" value="PAS_4"/>
    <property type="match status" value="1"/>
</dbReference>
<dbReference type="SUPFAM" id="SSF52172">
    <property type="entry name" value="CheY-like"/>
    <property type="match status" value="1"/>
</dbReference>
<keyword evidence="10" id="KW-0067">ATP-binding</keyword>
<keyword evidence="11" id="KW-1185">Reference proteome</keyword>
<dbReference type="CDD" id="cd00130">
    <property type="entry name" value="PAS"/>
    <property type="match status" value="2"/>
</dbReference>
<evidence type="ECO:0000313" key="11">
    <source>
        <dbReference type="Proteomes" id="UP001620597"/>
    </source>
</evidence>
<dbReference type="Proteomes" id="UP001620597">
    <property type="component" value="Unassembled WGS sequence"/>
</dbReference>
<dbReference type="InterPro" id="IPR003594">
    <property type="entry name" value="HATPase_dom"/>
</dbReference>
<dbReference type="InterPro" id="IPR001789">
    <property type="entry name" value="Sig_transdc_resp-reg_receiver"/>
</dbReference>
<feature type="coiled-coil region" evidence="5">
    <location>
        <begin position="115"/>
        <end position="142"/>
    </location>
</feature>
<dbReference type="InterPro" id="IPR001610">
    <property type="entry name" value="PAC"/>
</dbReference>
<evidence type="ECO:0000256" key="4">
    <source>
        <dbReference type="PROSITE-ProRule" id="PRU00169"/>
    </source>
</evidence>
<dbReference type="PROSITE" id="PS50112">
    <property type="entry name" value="PAS"/>
    <property type="match status" value="1"/>
</dbReference>
<comment type="catalytic activity">
    <reaction evidence="1">
        <text>ATP + protein L-histidine = ADP + protein N-phospho-L-histidine.</text>
        <dbReference type="EC" id="2.7.13.3"/>
    </reaction>
</comment>
<dbReference type="PRINTS" id="PR00344">
    <property type="entry name" value="BCTRLSENSOR"/>
</dbReference>
<organism evidence="10 11">
    <name type="scientific">Oceanobacter antarcticus</name>
    <dbReference type="NCBI Taxonomy" id="3133425"/>
    <lineage>
        <taxon>Bacteria</taxon>
        <taxon>Pseudomonadati</taxon>
        <taxon>Pseudomonadota</taxon>
        <taxon>Gammaproteobacteria</taxon>
        <taxon>Oceanospirillales</taxon>
        <taxon>Oceanospirillaceae</taxon>
        <taxon>Oceanobacter</taxon>
    </lineage>
</organism>
<dbReference type="InterPro" id="IPR000014">
    <property type="entry name" value="PAS"/>
</dbReference>
<feature type="modified residue" description="4-aspartylphosphate" evidence="4">
    <location>
        <position position="460"/>
    </location>
</feature>
<dbReference type="Gene3D" id="3.40.50.2300">
    <property type="match status" value="1"/>
</dbReference>
<dbReference type="PROSITE" id="PS50109">
    <property type="entry name" value="HIS_KIN"/>
    <property type="match status" value="2"/>
</dbReference>
<dbReference type="SUPFAM" id="SSF55874">
    <property type="entry name" value="ATPase domain of HSP90 chaperone/DNA topoisomerase II/histidine kinase"/>
    <property type="match status" value="2"/>
</dbReference>
<dbReference type="InterPro" id="IPR005467">
    <property type="entry name" value="His_kinase_dom"/>
</dbReference>
<proteinExistence type="predicted"/>
<evidence type="ECO:0000256" key="5">
    <source>
        <dbReference type="SAM" id="Coils"/>
    </source>
</evidence>
<evidence type="ECO:0000259" key="9">
    <source>
        <dbReference type="PROSITE" id="PS50113"/>
    </source>
</evidence>
<keyword evidence="3 4" id="KW-0597">Phosphoprotein</keyword>
<feature type="domain" description="PAS" evidence="8">
    <location>
        <begin position="571"/>
        <end position="626"/>
    </location>
</feature>
<dbReference type="Pfam" id="PF02518">
    <property type="entry name" value="HATPase_c"/>
    <property type="match status" value="2"/>
</dbReference>
<dbReference type="RefSeq" id="WP_416205726.1">
    <property type="nucleotide sequence ID" value="NZ_JBBKTX010000009.1"/>
</dbReference>
<dbReference type="PANTHER" id="PTHR43547">
    <property type="entry name" value="TWO-COMPONENT HISTIDINE KINASE"/>
    <property type="match status" value="1"/>
</dbReference>
<dbReference type="SMART" id="SM00086">
    <property type="entry name" value="PAC"/>
    <property type="match status" value="2"/>
</dbReference>
<feature type="domain" description="Response regulatory" evidence="7">
    <location>
        <begin position="412"/>
        <end position="527"/>
    </location>
</feature>
<dbReference type="NCBIfam" id="TIGR00229">
    <property type="entry name" value="sensory_box"/>
    <property type="match status" value="2"/>
</dbReference>
<dbReference type="InterPro" id="IPR004358">
    <property type="entry name" value="Sig_transdc_His_kin-like_C"/>
</dbReference>
<reference evidence="10 11" key="1">
    <citation type="submission" date="2024-03" db="EMBL/GenBank/DDBJ databases">
        <title>High-quality draft genome sequence of Oceanobacter sp. wDCs-4.</title>
        <authorList>
            <person name="Dong C."/>
        </authorList>
    </citation>
    <scope>NUCLEOTIDE SEQUENCE [LARGE SCALE GENOMIC DNA]</scope>
    <source>
        <strain evidence="11">wDCs-4</strain>
    </source>
</reference>
<feature type="domain" description="Histidine kinase" evidence="6">
    <location>
        <begin position="717"/>
        <end position="932"/>
    </location>
</feature>
<sequence>MLDNMFHFAGLLDLEGKIIYINLPALEAVGCRLEDVRGQYFWDSPWFQVNELSGHQQREFVQSALAGQFVREDLEVFGKNQGREKIITDYSLKPMFDGEGDVAFILAEGRDITDKKNLEREVDQKNQRLINLLEEYEELSRNQKNFFSNLSHELKTPLSLILGNTDILMSRLGENDDPMELSSIRTNALSMLYLVDEMLELAKIDAGKAMMNFELCDLREIVQTVLSNFYSYAKSRSIQITLHAAPTVRVTVDVSKVRQIVFNLVGNAIRVVPANGLIECDVSRSQDVVVVAISDNGPGIPIHLKNTLFDRFQTGNHQRSGYHAGSGLGLAIVKEYCELHGGSIRVEDVQPSGTRFEIHLPVGEDIIHGDDLVYTVESIIQGDQVILPPDIADPIKDNKVLAPQQLTTDGSYVLLAEDNDGVAEMLLRVLSSSYQVVVVSNGQAALTTLRQARPLLLITDLMMPGMDGYELIREIKKSSELQDVPILALSANKNEQARIDLLSGYVDDYVTKPFFIPELLSRVRNIIELHKAKLSIREELSTHNNDLISLIRELIEARSNLQNVLDEQKEIQYRMNAIFNNSCVGIAVIDSNLDVVDANPFFSQVLGYQDDEMTGMSVFDLSATEDVSSHLFRFGELLEFDSSSNHYEMRFISKSGTEVWVNSSISVVPASVSAPVLLVGIFEDITEKKHIRESLMLSRKEIERFSRISIVNELASSIVHEINQPLSAIVSNVHACDLWLNGERANPEHVNRSLGLIRRDADRAVELISSIRNFVKSSSLELHFTLASELLKDVARIVSYEAQAAGIELEFDIVKDHQIYADPVSLKQVFVNLILNAIQALEGCYECTAGKILVRCDASDGFVNMSVEDNGPGLAFPLIDNLFEPFYSNKKDGLGFGLSICRGILESHRSSLDYEPLMPRGARFFFRVVGKIT</sequence>
<feature type="domain" description="PAC" evidence="9">
    <location>
        <begin position="645"/>
        <end position="697"/>
    </location>
</feature>
<name>A0ABW8NHM9_9GAMM</name>
<dbReference type="SMART" id="SM00091">
    <property type="entry name" value="PAS"/>
    <property type="match status" value="2"/>
</dbReference>
<protein>
    <recommendedName>
        <fullName evidence="2">histidine kinase</fullName>
        <ecNumber evidence="2">2.7.13.3</ecNumber>
    </recommendedName>
</protein>
<dbReference type="SMART" id="SM00448">
    <property type="entry name" value="REC"/>
    <property type="match status" value="1"/>
</dbReference>
<evidence type="ECO:0000259" key="8">
    <source>
        <dbReference type="PROSITE" id="PS50112"/>
    </source>
</evidence>
<evidence type="ECO:0000256" key="1">
    <source>
        <dbReference type="ARBA" id="ARBA00000085"/>
    </source>
</evidence>
<feature type="domain" description="PAC" evidence="9">
    <location>
        <begin position="70"/>
        <end position="124"/>
    </location>
</feature>
<dbReference type="InterPro" id="IPR036097">
    <property type="entry name" value="HisK_dim/P_sf"/>
</dbReference>
<dbReference type="SUPFAM" id="SSF47384">
    <property type="entry name" value="Homodimeric domain of signal transducing histidine kinase"/>
    <property type="match status" value="2"/>
</dbReference>
<dbReference type="EC" id="2.7.13.3" evidence="2"/>
<dbReference type="PANTHER" id="PTHR43547:SF2">
    <property type="entry name" value="HYBRID SIGNAL TRANSDUCTION HISTIDINE KINASE C"/>
    <property type="match status" value="1"/>
</dbReference>
<evidence type="ECO:0000313" key="10">
    <source>
        <dbReference type="EMBL" id="MFK4752450.1"/>
    </source>
</evidence>
<accession>A0ABW8NHM9</accession>
<dbReference type="InterPro" id="IPR000700">
    <property type="entry name" value="PAS-assoc_C"/>
</dbReference>
<gene>
    <name evidence="10" type="ORF">WG929_08520</name>
</gene>
<dbReference type="SMART" id="SM00388">
    <property type="entry name" value="HisKA"/>
    <property type="match status" value="2"/>
</dbReference>
<keyword evidence="5" id="KW-0175">Coiled coil</keyword>
<dbReference type="InterPro" id="IPR035965">
    <property type="entry name" value="PAS-like_dom_sf"/>
</dbReference>
<dbReference type="Pfam" id="PF00072">
    <property type="entry name" value="Response_reg"/>
    <property type="match status" value="1"/>
</dbReference>
<dbReference type="CDD" id="cd00082">
    <property type="entry name" value="HisKA"/>
    <property type="match status" value="2"/>
</dbReference>